<feature type="active site" evidence="9">
    <location>
        <position position="38"/>
    </location>
</feature>
<feature type="binding site" evidence="9">
    <location>
        <position position="55"/>
    </location>
    <ligand>
        <name>ATP</name>
        <dbReference type="ChEBI" id="CHEBI:30616"/>
    </ligand>
</feature>
<evidence type="ECO:0000256" key="2">
    <source>
        <dbReference type="ARBA" id="ARBA00022598"/>
    </source>
</evidence>
<evidence type="ECO:0000256" key="5">
    <source>
        <dbReference type="ARBA" id="ARBA00022756"/>
    </source>
</evidence>
<evidence type="ECO:0000313" key="10">
    <source>
        <dbReference type="EMBL" id="HEN42346.1"/>
    </source>
</evidence>
<evidence type="ECO:0000256" key="4">
    <source>
        <dbReference type="ARBA" id="ARBA00022741"/>
    </source>
</evidence>
<feature type="binding site" evidence="9">
    <location>
        <position position="42"/>
    </location>
    <ligand>
        <name>substrate</name>
    </ligand>
</feature>
<dbReference type="SUPFAM" id="SSF52540">
    <property type="entry name" value="P-loop containing nucleoside triphosphate hydrolases"/>
    <property type="match status" value="1"/>
</dbReference>
<dbReference type="InterPro" id="IPR004472">
    <property type="entry name" value="DTB_synth_BioD"/>
</dbReference>
<comment type="caution">
    <text evidence="10">The sequence shown here is derived from an EMBL/GenBank/DDBJ whole genome shotgun (WGS) entry which is preliminary data.</text>
</comment>
<dbReference type="InterPro" id="IPR027417">
    <property type="entry name" value="P-loop_NTPase"/>
</dbReference>
<keyword evidence="5 9" id="KW-0093">Biotin biosynthesis</keyword>
<feature type="binding site" evidence="9">
    <location>
        <position position="55"/>
    </location>
    <ligand>
        <name>Mg(2+)</name>
        <dbReference type="ChEBI" id="CHEBI:18420"/>
    </ligand>
</feature>
<dbReference type="UniPathway" id="UPA00078">
    <property type="reaction ID" value="UER00161"/>
</dbReference>
<comment type="subcellular location">
    <subcellularLocation>
        <location evidence="9">Cytoplasm</location>
    </subcellularLocation>
</comment>
<dbReference type="Pfam" id="PF13500">
    <property type="entry name" value="AAA_26"/>
    <property type="match status" value="1"/>
</dbReference>
<evidence type="ECO:0000256" key="8">
    <source>
        <dbReference type="ARBA" id="ARBA00047386"/>
    </source>
</evidence>
<evidence type="ECO:0000256" key="7">
    <source>
        <dbReference type="ARBA" id="ARBA00022842"/>
    </source>
</evidence>
<dbReference type="AlphaFoldDB" id="A0A831TZ74"/>
<dbReference type="PIRSF" id="PIRSF006755">
    <property type="entry name" value="DTB_synth"/>
    <property type="match status" value="1"/>
</dbReference>
<dbReference type="EMBL" id="DSOV01000038">
    <property type="protein sequence ID" value="HEN42346.1"/>
    <property type="molecule type" value="Genomic_DNA"/>
</dbReference>
<evidence type="ECO:0000256" key="1">
    <source>
        <dbReference type="ARBA" id="ARBA00022490"/>
    </source>
</evidence>
<comment type="caution">
    <text evidence="9">Lacks conserved residue(s) required for the propagation of feature annotation.</text>
</comment>
<organism evidence="10">
    <name type="scientific">Geobacter metallireducens</name>
    <dbReference type="NCBI Taxonomy" id="28232"/>
    <lineage>
        <taxon>Bacteria</taxon>
        <taxon>Pseudomonadati</taxon>
        <taxon>Thermodesulfobacteriota</taxon>
        <taxon>Desulfuromonadia</taxon>
        <taxon>Geobacterales</taxon>
        <taxon>Geobacteraceae</taxon>
        <taxon>Geobacter</taxon>
    </lineage>
</organism>
<protein>
    <recommendedName>
        <fullName evidence="9">ATP-dependent dethiobiotin synthetase BioD</fullName>
        <ecNumber evidence="9">6.3.3.3</ecNumber>
    </recommendedName>
    <alternativeName>
        <fullName evidence="9">DTB synthetase</fullName>
        <shortName evidence="9">DTBS</shortName>
    </alternativeName>
    <alternativeName>
        <fullName evidence="9">Dethiobiotin synthase</fullName>
    </alternativeName>
</protein>
<keyword evidence="6 9" id="KW-0067">ATP-binding</keyword>
<evidence type="ECO:0000256" key="3">
    <source>
        <dbReference type="ARBA" id="ARBA00022723"/>
    </source>
</evidence>
<gene>
    <name evidence="9 10" type="primary">bioD</name>
    <name evidence="10" type="ORF">ENQ87_08220</name>
</gene>
<evidence type="ECO:0000256" key="6">
    <source>
        <dbReference type="ARBA" id="ARBA00022840"/>
    </source>
</evidence>
<comment type="catalytic activity">
    <reaction evidence="9">
        <text>(7R,8S)-7,8-diammoniononanoate + CO2 + ATP = (4R,5S)-dethiobiotin + ADP + phosphate + 3 H(+)</text>
        <dbReference type="Rhea" id="RHEA:15805"/>
        <dbReference type="ChEBI" id="CHEBI:15378"/>
        <dbReference type="ChEBI" id="CHEBI:16526"/>
        <dbReference type="ChEBI" id="CHEBI:30616"/>
        <dbReference type="ChEBI" id="CHEBI:43474"/>
        <dbReference type="ChEBI" id="CHEBI:149469"/>
        <dbReference type="ChEBI" id="CHEBI:149473"/>
        <dbReference type="ChEBI" id="CHEBI:456216"/>
        <dbReference type="EC" id="6.3.3.3"/>
    </reaction>
</comment>
<keyword evidence="7 9" id="KW-0460">Magnesium</keyword>
<feature type="binding site" evidence="9">
    <location>
        <begin position="13"/>
        <end position="18"/>
    </location>
    <ligand>
        <name>ATP</name>
        <dbReference type="ChEBI" id="CHEBI:30616"/>
    </ligand>
</feature>
<dbReference type="GO" id="GO:0042803">
    <property type="term" value="F:protein homodimerization activity"/>
    <property type="evidence" value="ECO:0007669"/>
    <property type="project" value="UniProtKB-ARBA"/>
</dbReference>
<sequence>MNRAIFVTGTDTGVGKTIVTAALALLLRKKGLNVGVMKPVTSGCIERGETLVSEDAELLSWAAGVPLDNDCAPYCLKTPIAPSVAAARENVRIEFSRIAEAFGRLTARHDFVLVEGAGGLMVPLSGGLMVADLALYLKLPLLVVARPNLGTINHTVLTCFAAKQLGIDVRGTIVNAYPQQPDTAEEYAPHLIDSLSGVPLLGVFPKVEAAGQQTIVETLAHRLAGEGTTKILLREMGVAIN</sequence>
<feature type="binding site" evidence="9">
    <location>
        <begin position="205"/>
        <end position="207"/>
    </location>
    <ligand>
        <name>ATP</name>
        <dbReference type="ChEBI" id="CHEBI:30616"/>
    </ligand>
</feature>
<dbReference type="HAMAP" id="MF_00336">
    <property type="entry name" value="BioD"/>
    <property type="match status" value="1"/>
</dbReference>
<dbReference type="EC" id="6.3.3.3" evidence="9"/>
<dbReference type="PANTHER" id="PTHR43210:SF2">
    <property type="entry name" value="ATP-DEPENDENT DETHIOBIOTIN SYNTHETASE BIOD 2"/>
    <property type="match status" value="1"/>
</dbReference>
<dbReference type="NCBIfam" id="TIGR00347">
    <property type="entry name" value="bioD"/>
    <property type="match status" value="1"/>
</dbReference>
<dbReference type="CDD" id="cd03109">
    <property type="entry name" value="DTBS"/>
    <property type="match status" value="1"/>
</dbReference>
<feature type="binding site" evidence="9">
    <location>
        <position position="115"/>
    </location>
    <ligand>
        <name>Mg(2+)</name>
        <dbReference type="ChEBI" id="CHEBI:18420"/>
    </ligand>
</feature>
<dbReference type="GO" id="GO:0009102">
    <property type="term" value="P:biotin biosynthetic process"/>
    <property type="evidence" value="ECO:0007669"/>
    <property type="project" value="UniProtKB-UniRule"/>
</dbReference>
<name>A0A831TZ74_GEOME</name>
<reference evidence="10" key="1">
    <citation type="journal article" date="2020" name="mSystems">
        <title>Genome- and Community-Level Interaction Insights into Carbon Utilization and Element Cycling Functions of Hydrothermarchaeota in Hydrothermal Sediment.</title>
        <authorList>
            <person name="Zhou Z."/>
            <person name="Liu Y."/>
            <person name="Xu W."/>
            <person name="Pan J."/>
            <person name="Luo Z.H."/>
            <person name="Li M."/>
        </authorList>
    </citation>
    <scope>NUCLEOTIDE SEQUENCE [LARGE SCALE GENOMIC DNA]</scope>
    <source>
        <strain evidence="10">SpSt-349</strain>
    </source>
</reference>
<feature type="binding site" evidence="9">
    <location>
        <begin position="115"/>
        <end position="118"/>
    </location>
    <ligand>
        <name>ATP</name>
        <dbReference type="ChEBI" id="CHEBI:30616"/>
    </ligand>
</feature>
<comment type="function">
    <text evidence="9">Catalyzes a mechanistically unusual reaction, the ATP-dependent insertion of CO2 between the N7 and N8 nitrogen atoms of 7,8-diaminopelargonic acid (DAPA, also called 7,8-diammoniononanoate) to form a ureido ring.</text>
</comment>
<keyword evidence="3 9" id="KW-0479">Metal-binding</keyword>
<comment type="catalytic activity">
    <reaction evidence="8">
        <text>(7R,8S)-8-amino-7-(carboxyamino)nonanoate + ATP = (4R,5S)-dethiobiotin + ADP + phosphate + H(+)</text>
        <dbReference type="Rhea" id="RHEA:63684"/>
        <dbReference type="ChEBI" id="CHEBI:15378"/>
        <dbReference type="ChEBI" id="CHEBI:30616"/>
        <dbReference type="ChEBI" id="CHEBI:43474"/>
        <dbReference type="ChEBI" id="CHEBI:149470"/>
        <dbReference type="ChEBI" id="CHEBI:149473"/>
        <dbReference type="ChEBI" id="CHEBI:456216"/>
    </reaction>
</comment>
<keyword evidence="2 9" id="KW-0436">Ligase</keyword>
<dbReference type="PANTHER" id="PTHR43210">
    <property type="entry name" value="DETHIOBIOTIN SYNTHETASE"/>
    <property type="match status" value="1"/>
</dbReference>
<dbReference type="GO" id="GO:0005829">
    <property type="term" value="C:cytosol"/>
    <property type="evidence" value="ECO:0007669"/>
    <property type="project" value="TreeGrafter"/>
</dbReference>
<dbReference type="GO" id="GO:0000287">
    <property type="term" value="F:magnesium ion binding"/>
    <property type="evidence" value="ECO:0007669"/>
    <property type="project" value="UniProtKB-UniRule"/>
</dbReference>
<evidence type="ECO:0000256" key="9">
    <source>
        <dbReference type="HAMAP-Rule" id="MF_00336"/>
    </source>
</evidence>
<proteinExistence type="inferred from homology"/>
<dbReference type="GO" id="GO:0004141">
    <property type="term" value="F:dethiobiotin synthase activity"/>
    <property type="evidence" value="ECO:0007669"/>
    <property type="project" value="UniProtKB-UniRule"/>
</dbReference>
<keyword evidence="4 9" id="KW-0547">Nucleotide-binding</keyword>
<dbReference type="FunFam" id="3.40.50.300:FF:000292">
    <property type="entry name" value="ATP-dependent dethiobiotin synthetase BioD"/>
    <property type="match status" value="1"/>
</dbReference>
<comment type="subunit">
    <text evidence="9">Homodimer.</text>
</comment>
<dbReference type="GO" id="GO:0005524">
    <property type="term" value="F:ATP binding"/>
    <property type="evidence" value="ECO:0007669"/>
    <property type="project" value="UniProtKB-UniRule"/>
</dbReference>
<comment type="pathway">
    <text evidence="9">Cofactor biosynthesis; biotin biosynthesis; biotin from 7,8-diaminononanoate: step 1/2.</text>
</comment>
<dbReference type="Gene3D" id="3.40.50.300">
    <property type="entry name" value="P-loop containing nucleotide triphosphate hydrolases"/>
    <property type="match status" value="1"/>
</dbReference>
<accession>A0A831TZ74</accession>
<comment type="cofactor">
    <cofactor evidence="9">
        <name>Mg(2+)</name>
        <dbReference type="ChEBI" id="CHEBI:18420"/>
    </cofactor>
</comment>
<keyword evidence="1 9" id="KW-0963">Cytoplasm</keyword>
<comment type="similarity">
    <text evidence="9">Belongs to the dethiobiotin synthetase family.</text>
</comment>
<feature type="binding site" evidence="9">
    <location>
        <position position="17"/>
    </location>
    <ligand>
        <name>Mg(2+)</name>
        <dbReference type="ChEBI" id="CHEBI:18420"/>
    </ligand>
</feature>